<accession>A0A371X6P5</accession>
<keyword evidence="9" id="KW-1185">Reference proteome</keyword>
<comment type="similarity">
    <text evidence="2">Belongs to the UPF0410 family.</text>
</comment>
<feature type="transmembrane region" description="Helical" evidence="7">
    <location>
        <begin position="59"/>
        <end position="77"/>
    </location>
</feature>
<feature type="transmembrane region" description="Helical" evidence="7">
    <location>
        <begin position="32"/>
        <end position="52"/>
    </location>
</feature>
<keyword evidence="3" id="KW-1003">Cell membrane</keyword>
<dbReference type="EMBL" id="QURN01000016">
    <property type="protein sequence ID" value="RFC64891.1"/>
    <property type="molecule type" value="Genomic_DNA"/>
</dbReference>
<gene>
    <name evidence="8" type="ORF">DY251_18220</name>
</gene>
<evidence type="ECO:0000313" key="9">
    <source>
        <dbReference type="Proteomes" id="UP000262379"/>
    </source>
</evidence>
<keyword evidence="5 7" id="KW-1133">Transmembrane helix</keyword>
<evidence type="ECO:0000256" key="6">
    <source>
        <dbReference type="ARBA" id="ARBA00023136"/>
    </source>
</evidence>
<evidence type="ECO:0000256" key="1">
    <source>
        <dbReference type="ARBA" id="ARBA00004651"/>
    </source>
</evidence>
<organism evidence="8 9">
    <name type="scientific">Mesorhizobium denitrificans</name>
    <dbReference type="NCBI Taxonomy" id="2294114"/>
    <lineage>
        <taxon>Bacteria</taxon>
        <taxon>Pseudomonadati</taxon>
        <taxon>Pseudomonadota</taxon>
        <taxon>Alphaproteobacteria</taxon>
        <taxon>Hyphomicrobiales</taxon>
        <taxon>Phyllobacteriaceae</taxon>
        <taxon>Mesorhizobium</taxon>
    </lineage>
</organism>
<dbReference type="InterPro" id="IPR007341">
    <property type="entry name" value="Transgly_assoc"/>
</dbReference>
<sequence length="84" mass="8583">MGIIAWILLGLIAGFIGSRLMGAGGQGLLMDIVLGIVGAIVGGFIFSAVLGVGVTGFNLWSLVVAVIGAMIAIWGYHQITGKRL</sequence>
<dbReference type="PANTHER" id="PTHR33884:SF3">
    <property type="entry name" value="UPF0410 PROTEIN YMGE"/>
    <property type="match status" value="1"/>
</dbReference>
<comment type="subcellular location">
    <subcellularLocation>
        <location evidence="1">Cell membrane</location>
        <topology evidence="1">Multi-pass membrane protein</topology>
    </subcellularLocation>
</comment>
<evidence type="ECO:0000256" key="3">
    <source>
        <dbReference type="ARBA" id="ARBA00022475"/>
    </source>
</evidence>
<dbReference type="RefSeq" id="WP_116625334.1">
    <property type="nucleotide sequence ID" value="NZ_QURN01000016.1"/>
</dbReference>
<reference evidence="9" key="1">
    <citation type="submission" date="2018-08" db="EMBL/GenBank/DDBJ databases">
        <authorList>
            <person name="Im W.T."/>
        </authorList>
    </citation>
    <scope>NUCLEOTIDE SEQUENCE [LARGE SCALE GENOMIC DNA]</scope>
    <source>
        <strain evidence="9">LA-28</strain>
    </source>
</reference>
<evidence type="ECO:0000256" key="2">
    <source>
        <dbReference type="ARBA" id="ARBA00011006"/>
    </source>
</evidence>
<dbReference type="PANTHER" id="PTHR33884">
    <property type="entry name" value="UPF0410 PROTEIN YMGE"/>
    <property type="match status" value="1"/>
</dbReference>
<dbReference type="AlphaFoldDB" id="A0A371X6P5"/>
<keyword evidence="4 7" id="KW-0812">Transmembrane</keyword>
<protein>
    <submittedName>
        <fullName evidence="8">GlsB/YeaQ/YmgE family stress response membrane protein</fullName>
    </submittedName>
</protein>
<dbReference type="Pfam" id="PF04226">
    <property type="entry name" value="Transgly_assoc"/>
    <property type="match status" value="1"/>
</dbReference>
<comment type="caution">
    <text evidence="8">The sequence shown here is derived from an EMBL/GenBank/DDBJ whole genome shotgun (WGS) entry which is preliminary data.</text>
</comment>
<evidence type="ECO:0000256" key="7">
    <source>
        <dbReference type="SAM" id="Phobius"/>
    </source>
</evidence>
<name>A0A371X6P5_9HYPH</name>
<proteinExistence type="inferred from homology"/>
<dbReference type="GO" id="GO:0005886">
    <property type="term" value="C:plasma membrane"/>
    <property type="evidence" value="ECO:0007669"/>
    <property type="project" value="UniProtKB-SubCell"/>
</dbReference>
<evidence type="ECO:0000313" key="8">
    <source>
        <dbReference type="EMBL" id="RFC64891.1"/>
    </source>
</evidence>
<evidence type="ECO:0000256" key="5">
    <source>
        <dbReference type="ARBA" id="ARBA00022989"/>
    </source>
</evidence>
<keyword evidence="6 7" id="KW-0472">Membrane</keyword>
<evidence type="ECO:0000256" key="4">
    <source>
        <dbReference type="ARBA" id="ARBA00022692"/>
    </source>
</evidence>
<dbReference type="Proteomes" id="UP000262379">
    <property type="component" value="Unassembled WGS sequence"/>
</dbReference>